<protein>
    <recommendedName>
        <fullName evidence="1">Retrotransposon gag domain-containing protein</fullName>
    </recommendedName>
</protein>
<dbReference type="HOGENOM" id="CLU_2870618_0_0_1"/>
<dbReference type="Proteomes" id="UP000017836">
    <property type="component" value="Unassembled WGS sequence"/>
</dbReference>
<evidence type="ECO:0000313" key="2">
    <source>
        <dbReference type="EMBL" id="ERM93433.1"/>
    </source>
</evidence>
<feature type="domain" description="Retrotransposon gag" evidence="1">
    <location>
        <begin position="2"/>
        <end position="44"/>
    </location>
</feature>
<reference evidence="3" key="1">
    <citation type="journal article" date="2013" name="Science">
        <title>The Amborella genome and the evolution of flowering plants.</title>
        <authorList>
            <consortium name="Amborella Genome Project"/>
        </authorList>
    </citation>
    <scope>NUCLEOTIDE SEQUENCE [LARGE SCALE GENOMIC DNA]</scope>
</reference>
<accession>U5CU15</accession>
<dbReference type="eggNOG" id="KOG0017">
    <property type="taxonomic scope" value="Eukaryota"/>
</dbReference>
<proteinExistence type="predicted"/>
<dbReference type="EMBL" id="KI397746">
    <property type="protein sequence ID" value="ERM93433.1"/>
    <property type="molecule type" value="Genomic_DNA"/>
</dbReference>
<evidence type="ECO:0000313" key="3">
    <source>
        <dbReference type="Proteomes" id="UP000017836"/>
    </source>
</evidence>
<dbReference type="Gramene" id="ERM93433">
    <property type="protein sequence ID" value="ERM93433"/>
    <property type="gene ID" value="AMTR_s03373p00007080"/>
</dbReference>
<name>U5CU15_AMBTC</name>
<gene>
    <name evidence="2" type="ORF">AMTR_s03373p00007080</name>
</gene>
<evidence type="ECO:0000259" key="1">
    <source>
        <dbReference type="Pfam" id="PF03732"/>
    </source>
</evidence>
<sequence length="64" mass="7456">MSFQQLEDETTSDAWERFKELLRKCPHHGIPHCIQLETFYNGLNAASRMVLDASLMEPFFPSLQ</sequence>
<organism evidence="2 3">
    <name type="scientific">Amborella trichopoda</name>
    <dbReference type="NCBI Taxonomy" id="13333"/>
    <lineage>
        <taxon>Eukaryota</taxon>
        <taxon>Viridiplantae</taxon>
        <taxon>Streptophyta</taxon>
        <taxon>Embryophyta</taxon>
        <taxon>Tracheophyta</taxon>
        <taxon>Spermatophyta</taxon>
        <taxon>Magnoliopsida</taxon>
        <taxon>Amborellales</taxon>
        <taxon>Amborellaceae</taxon>
        <taxon>Amborella</taxon>
    </lineage>
</organism>
<dbReference type="InterPro" id="IPR005162">
    <property type="entry name" value="Retrotrans_gag_dom"/>
</dbReference>
<dbReference type="AlphaFoldDB" id="U5CU15"/>
<keyword evidence="3" id="KW-1185">Reference proteome</keyword>
<dbReference type="Pfam" id="PF03732">
    <property type="entry name" value="Retrotrans_gag"/>
    <property type="match status" value="1"/>
</dbReference>